<evidence type="ECO:0000256" key="1">
    <source>
        <dbReference type="SAM" id="MobiDB-lite"/>
    </source>
</evidence>
<dbReference type="Proteomes" id="UP000320443">
    <property type="component" value="Unassembled WGS sequence"/>
</dbReference>
<accession>A0A553G4W4</accession>
<feature type="chain" id="PRO_5021742767" description="Secreted protein" evidence="2">
    <location>
        <begin position="21"/>
        <end position="181"/>
    </location>
</feature>
<feature type="signal peptide" evidence="2">
    <location>
        <begin position="1"/>
        <end position="20"/>
    </location>
</feature>
<dbReference type="RefSeq" id="WP_144012880.1">
    <property type="nucleotide sequence ID" value="NZ_VKDK01000001.1"/>
</dbReference>
<keyword evidence="2" id="KW-0732">Signal</keyword>
<sequence>MKRFLSLAAALFLLSGCSLDLEPSTNTSTSSSGPSTSTASTTAETAEEGPQPTLPATEENVEGVNIDQPQEEVIGFTEAPGAAQPTPMEKTIASCGDPSLHETGTTFFSDGTSGWTQQCSDEMLAANPPVQEAAAVYEAPAVQENYVHPGAYCSGGSGVSKRGVPMTCAPASDGRMRWQSA</sequence>
<evidence type="ECO:0000313" key="4">
    <source>
        <dbReference type="Proteomes" id="UP000320443"/>
    </source>
</evidence>
<evidence type="ECO:0000313" key="3">
    <source>
        <dbReference type="EMBL" id="TRX64554.1"/>
    </source>
</evidence>
<organism evidence="3 4">
    <name type="scientific">Corynebacterium hiratae</name>
    <dbReference type="NCBI Taxonomy" id="3139423"/>
    <lineage>
        <taxon>Bacteria</taxon>
        <taxon>Bacillati</taxon>
        <taxon>Actinomycetota</taxon>
        <taxon>Actinomycetes</taxon>
        <taxon>Mycobacteriales</taxon>
        <taxon>Corynebacteriaceae</taxon>
        <taxon>Corynebacterium</taxon>
    </lineage>
</organism>
<evidence type="ECO:0000256" key="2">
    <source>
        <dbReference type="SAM" id="SignalP"/>
    </source>
</evidence>
<feature type="region of interest" description="Disordered" evidence="1">
    <location>
        <begin position="22"/>
        <end position="60"/>
    </location>
</feature>
<keyword evidence="4" id="KW-1185">Reference proteome</keyword>
<feature type="compositionally biased region" description="Low complexity" evidence="1">
    <location>
        <begin position="23"/>
        <end position="50"/>
    </location>
</feature>
<comment type="caution">
    <text evidence="3">The sequence shown here is derived from an EMBL/GenBank/DDBJ whole genome shotgun (WGS) entry which is preliminary data.</text>
</comment>
<protein>
    <recommendedName>
        <fullName evidence="5">Secreted protein</fullName>
    </recommendedName>
</protein>
<dbReference type="PROSITE" id="PS51257">
    <property type="entry name" value="PROKAR_LIPOPROTEIN"/>
    <property type="match status" value="1"/>
</dbReference>
<name>A0A553G4W4_9CORY</name>
<proteinExistence type="predicted"/>
<dbReference type="AlphaFoldDB" id="A0A553G4W4"/>
<evidence type="ECO:0008006" key="5">
    <source>
        <dbReference type="Google" id="ProtNLM"/>
    </source>
</evidence>
<gene>
    <name evidence="3" type="ORF">FNY97_01015</name>
</gene>
<reference evidence="3 4" key="1">
    <citation type="submission" date="2019-07" db="EMBL/GenBank/DDBJ databases">
        <title>Draft genome of C. aurimucosum strain 2274.</title>
        <authorList>
            <person name="Pacheco L.G.C."/>
            <person name="Aguiar E.R.G.R."/>
            <person name="Santos C.S."/>
            <person name="Rocha D.J.P.G."/>
            <person name="Sant'Anna L.O."/>
            <person name="Mattos-Guaraldi A.L."/>
            <person name="Santos L.S."/>
        </authorList>
    </citation>
    <scope>NUCLEOTIDE SEQUENCE [LARGE SCALE GENOMIC DNA]</scope>
    <source>
        <strain evidence="3 4">2274</strain>
    </source>
</reference>
<dbReference type="EMBL" id="VKDK01000001">
    <property type="protein sequence ID" value="TRX64554.1"/>
    <property type="molecule type" value="Genomic_DNA"/>
</dbReference>